<dbReference type="Gene3D" id="3.30.565.10">
    <property type="entry name" value="Histidine kinase-like ATPase, C-terminal domain"/>
    <property type="match status" value="1"/>
</dbReference>
<dbReference type="InterPro" id="IPR036890">
    <property type="entry name" value="HATPase_C_sf"/>
</dbReference>
<evidence type="ECO:0000313" key="2">
    <source>
        <dbReference type="EMBL" id="PFG27801.1"/>
    </source>
</evidence>
<dbReference type="SUPFAM" id="SSF55874">
    <property type="entry name" value="ATPase domain of HSP90 chaperone/DNA topoisomerase II/histidine kinase"/>
    <property type="match status" value="1"/>
</dbReference>
<keyword evidence="3" id="KW-1185">Reference proteome</keyword>
<dbReference type="OrthoDB" id="9786919at2"/>
<protein>
    <submittedName>
        <fullName evidence="2">Uncharacterized protein</fullName>
    </submittedName>
</protein>
<evidence type="ECO:0000256" key="1">
    <source>
        <dbReference type="SAM" id="Phobius"/>
    </source>
</evidence>
<sequence length="334" mass="35013">MAHSKRIIGWFVGLTALTLLAVILTTRTVMLAGVADDANHDVVQETEEFHTFAEQGVDPETSQPFGSAERLLAVYLSRQIPGEDEALVGVLEEPRRAEGYRLVQMENSPRMLKADNPNLQAILKGEQHSGIAHGDSGDPVHWGRVDVPGGHLVVARYTDTARAGVADDLRAITTISVVALALSTLLAWFLVRRILPQVGRRSAQLPVVGADVVLGGVVKQCEELGLPVEAAAAEPVLVRADVPELARALGAAAEFCAELSAPVQVGAQARGAGVALWVKESAVGAEPKAVDAVVEDLRPVADAHGGTAWAESTPGAGTTVGIDLPGVEVVGDQQ</sequence>
<name>A0A2A9DN37_9CORY</name>
<keyword evidence="1" id="KW-0472">Membrane</keyword>
<organism evidence="2 3">
    <name type="scientific">Corynebacterium renale</name>
    <dbReference type="NCBI Taxonomy" id="1724"/>
    <lineage>
        <taxon>Bacteria</taxon>
        <taxon>Bacillati</taxon>
        <taxon>Actinomycetota</taxon>
        <taxon>Actinomycetes</taxon>
        <taxon>Mycobacteriales</taxon>
        <taxon>Corynebacteriaceae</taxon>
        <taxon>Corynebacterium</taxon>
    </lineage>
</organism>
<dbReference type="AlphaFoldDB" id="A0A2A9DN37"/>
<accession>A0A2A9DN37</accession>
<evidence type="ECO:0000313" key="3">
    <source>
        <dbReference type="Proteomes" id="UP000221653"/>
    </source>
</evidence>
<dbReference type="RefSeq" id="WP_053072873.1">
    <property type="nucleotide sequence ID" value="NZ_LDYE01000009.1"/>
</dbReference>
<keyword evidence="1" id="KW-1133">Transmembrane helix</keyword>
<proteinExistence type="predicted"/>
<comment type="caution">
    <text evidence="2">The sequence shown here is derived from an EMBL/GenBank/DDBJ whole genome shotgun (WGS) entry which is preliminary data.</text>
</comment>
<dbReference type="EMBL" id="PDJF01000001">
    <property type="protein sequence ID" value="PFG27801.1"/>
    <property type="molecule type" value="Genomic_DNA"/>
</dbReference>
<dbReference type="Proteomes" id="UP000221653">
    <property type="component" value="Unassembled WGS sequence"/>
</dbReference>
<reference evidence="2 3" key="1">
    <citation type="submission" date="2017-10" db="EMBL/GenBank/DDBJ databases">
        <title>Sequencing the genomes of 1000 actinobacteria strains.</title>
        <authorList>
            <person name="Klenk H.-P."/>
        </authorList>
    </citation>
    <scope>NUCLEOTIDE SEQUENCE [LARGE SCALE GENOMIC DNA]</scope>
    <source>
        <strain evidence="2 3">DSM 20688</strain>
    </source>
</reference>
<keyword evidence="1" id="KW-0812">Transmembrane</keyword>
<feature type="transmembrane region" description="Helical" evidence="1">
    <location>
        <begin position="171"/>
        <end position="191"/>
    </location>
</feature>
<gene>
    <name evidence="2" type="ORF">ATK06_0880</name>
</gene>
<dbReference type="STRING" id="1724.GCA_001044175_02497"/>
<feature type="transmembrane region" description="Helical" evidence="1">
    <location>
        <begin position="7"/>
        <end position="26"/>
    </location>
</feature>